<reference evidence="1" key="1">
    <citation type="journal article" date="2015" name="Nature">
        <title>Complex archaea that bridge the gap between prokaryotes and eukaryotes.</title>
        <authorList>
            <person name="Spang A."/>
            <person name="Saw J.H."/>
            <person name="Jorgensen S.L."/>
            <person name="Zaremba-Niedzwiedzka K."/>
            <person name="Martijn J."/>
            <person name="Lind A.E."/>
            <person name="van Eijk R."/>
            <person name="Schleper C."/>
            <person name="Guy L."/>
            <person name="Ettema T.J."/>
        </authorList>
    </citation>
    <scope>NUCLEOTIDE SEQUENCE</scope>
</reference>
<sequence>MSEQKAINLVKSAESGNKTNRRAVRAIVFGAGRDKTPVAKLHDGKEIGRSHELPEDPLESLSSQGRIHEPPFDLLTLAMLPEHSTELGPVLEAMEVNIEGFGHRFVPRIDMDKADDETKTAVRKEHTFLTNFFAHASLRDSFTATRRKLRRDHEGIGNSYYEVIRSATGEIHGLNHLPGYQMRLGVMDQDQIKVVVPILELQEDGSVKVVNISTWQRFRRFVQSRTVQRQNLSFVGTGKLRWFKEFGDPRVYDQDTGDEVTGKDLATFPEEKRANEVVHFRIYSPRTPYGLPRFIGNLLSIFGDRAAEEINFTTFTNNNVPSSMILVSNGQLTDDTIARIKEFMESLQSSDNRSKMLLIEAESADQTDVGEDGGHVKIEVVPMTDSQQKDAMFLNYQDKNKDNIRRSWRIPPIFLGKSQDFTKATADASRKLADEQVFAPERDEVDAFVNRRLFPSMGIIYHRFKSNSPNTTDNTELVKLVANAEKTGGMTPRIARVILEDILGLELPAFPKDFNPDVPFSLTMAEAVKNMADPTEPGQQVTALKTLDFIEKLTGGDLSDEQEEQAVGVALSLQRYFEMKSNQSASSPGI</sequence>
<proteinExistence type="predicted"/>
<name>A0A0F9TL03_9ZZZZ</name>
<dbReference type="Pfam" id="PF04860">
    <property type="entry name" value="Phage_portal"/>
    <property type="match status" value="1"/>
</dbReference>
<accession>A0A0F9TL03</accession>
<comment type="caution">
    <text evidence="1">The sequence shown here is derived from an EMBL/GenBank/DDBJ whole genome shotgun (WGS) entry which is preliminary data.</text>
</comment>
<evidence type="ECO:0008006" key="2">
    <source>
        <dbReference type="Google" id="ProtNLM"/>
    </source>
</evidence>
<gene>
    <name evidence="1" type="ORF">LCGC14_0334570</name>
</gene>
<protein>
    <recommendedName>
        <fullName evidence="2">Phage portal protein</fullName>
    </recommendedName>
</protein>
<dbReference type="AlphaFoldDB" id="A0A0F9TL03"/>
<organism evidence="1">
    <name type="scientific">marine sediment metagenome</name>
    <dbReference type="NCBI Taxonomy" id="412755"/>
    <lineage>
        <taxon>unclassified sequences</taxon>
        <taxon>metagenomes</taxon>
        <taxon>ecological metagenomes</taxon>
    </lineage>
</organism>
<evidence type="ECO:0000313" key="1">
    <source>
        <dbReference type="EMBL" id="KKN79949.1"/>
    </source>
</evidence>
<dbReference type="EMBL" id="LAZR01000239">
    <property type="protein sequence ID" value="KKN79949.1"/>
    <property type="molecule type" value="Genomic_DNA"/>
</dbReference>
<dbReference type="InterPro" id="IPR006944">
    <property type="entry name" value="Phage/GTA_portal"/>
</dbReference>